<dbReference type="EMBL" id="QRZL01000001">
    <property type="protein sequence ID" value="RGV81495.1"/>
    <property type="molecule type" value="Genomic_DNA"/>
</dbReference>
<accession>A0A0K2HQC5</accession>
<gene>
    <name evidence="3" type="ORF">DWW04_02090</name>
    <name evidence="4" type="ORF">E1J06_15600</name>
    <name evidence="2" type="ORF">RVH45_21440</name>
</gene>
<keyword evidence="3" id="KW-0121">Carboxypeptidase</keyword>
<evidence type="ECO:0000256" key="1">
    <source>
        <dbReference type="SAM" id="SignalP"/>
    </source>
</evidence>
<dbReference type="GO" id="GO:0004180">
    <property type="term" value="F:carboxypeptidase activity"/>
    <property type="evidence" value="ECO:0007669"/>
    <property type="project" value="UniProtKB-KW"/>
</dbReference>
<evidence type="ECO:0000313" key="5">
    <source>
        <dbReference type="Proteomes" id="UP000283678"/>
    </source>
</evidence>
<dbReference type="Proteomes" id="UP000283678">
    <property type="component" value="Unassembled WGS sequence"/>
</dbReference>
<keyword evidence="1" id="KW-0732">Signal</keyword>
<reference evidence="4 6" key="2">
    <citation type="journal article" date="2019" name="Nat. Microbiol.">
        <title>Genomic variation and strain-specific functional adaptation in the human gut microbiome during early life.</title>
        <authorList>
            <person name="Vatanen T."/>
            <person name="Plichta D.R."/>
            <person name="Somani J."/>
            <person name="Munch P.C."/>
            <person name="Arthur T.D."/>
            <person name="Hall A.B."/>
            <person name="Rudolf S."/>
            <person name="Oakeley E.J."/>
            <person name="Ke X."/>
            <person name="Young R.A."/>
            <person name="Haiser H.J."/>
            <person name="Kolde R."/>
            <person name="Yassour M."/>
            <person name="Luopajarvi K."/>
            <person name="Siljander H."/>
            <person name="Virtanen S.M."/>
            <person name="Ilonen J."/>
            <person name="Uibo R."/>
            <person name="Tillmann V."/>
            <person name="Mokurov S."/>
            <person name="Dorshakova N."/>
            <person name="Porter J.A."/>
            <person name="McHardy A.C."/>
            <person name="Lahdesmaki H."/>
            <person name="Vlamakis H."/>
            <person name="Huttenhower C."/>
            <person name="Knip M."/>
            <person name="Xavier R.J."/>
        </authorList>
    </citation>
    <scope>NUCLEOTIDE SEQUENCE [LARGE SCALE GENOMIC DNA]</scope>
    <source>
        <strain evidence="4 6">RJX1052</strain>
    </source>
</reference>
<dbReference type="Proteomes" id="UP000294834">
    <property type="component" value="Unassembled WGS sequence"/>
</dbReference>
<dbReference type="Proteomes" id="UP001181086">
    <property type="component" value="Unassembled WGS sequence"/>
</dbReference>
<comment type="caution">
    <text evidence="3">The sequence shown here is derived from an EMBL/GenBank/DDBJ whole genome shotgun (WGS) entry which is preliminary data.</text>
</comment>
<dbReference type="Pfam" id="PF13715">
    <property type="entry name" value="CarbopepD_reg_2"/>
    <property type="match status" value="1"/>
</dbReference>
<name>A0A0K2HQC5_9BACT</name>
<reference evidence="3 5" key="1">
    <citation type="submission" date="2018-08" db="EMBL/GenBank/DDBJ databases">
        <title>A genome reference for cultivated species of the human gut microbiota.</title>
        <authorList>
            <person name="Zou Y."/>
            <person name="Xue W."/>
            <person name="Luo G."/>
        </authorList>
    </citation>
    <scope>NUCLEOTIDE SEQUENCE [LARGE SCALE GENOMIC DNA]</scope>
    <source>
        <strain evidence="3 5">AF14-1AC</strain>
    </source>
</reference>
<dbReference type="EMBL" id="JAWDEV010000012">
    <property type="protein sequence ID" value="MDU0272394.1"/>
    <property type="molecule type" value="Genomic_DNA"/>
</dbReference>
<dbReference type="SUPFAM" id="SSF49464">
    <property type="entry name" value="Carboxypeptidase regulatory domain-like"/>
    <property type="match status" value="1"/>
</dbReference>
<evidence type="ECO:0000313" key="6">
    <source>
        <dbReference type="Proteomes" id="UP000294834"/>
    </source>
</evidence>
<evidence type="ECO:0000313" key="2">
    <source>
        <dbReference type="EMBL" id="MDU0272394.1"/>
    </source>
</evidence>
<proteinExistence type="predicted"/>
<dbReference type="SUPFAM" id="SSF56935">
    <property type="entry name" value="Porins"/>
    <property type="match status" value="1"/>
</dbReference>
<keyword evidence="3" id="KW-0645">Protease</keyword>
<keyword evidence="3" id="KW-0378">Hydrolase</keyword>
<organism evidence="3 5">
    <name type="scientific">Phocaeicola dorei</name>
    <dbReference type="NCBI Taxonomy" id="357276"/>
    <lineage>
        <taxon>Bacteria</taxon>
        <taxon>Pseudomonadati</taxon>
        <taxon>Bacteroidota</taxon>
        <taxon>Bacteroidia</taxon>
        <taxon>Bacteroidales</taxon>
        <taxon>Bacteroidaceae</taxon>
        <taxon>Phocaeicola</taxon>
    </lineage>
</organism>
<sequence>MKTAIILSLLSFLLHIHTNAQNTIKGRVTDKVTRQPLESATVTLQQGGDGNIINYTLTDADGRFQLSSSSLKDRTITVFYMGYRKKTIPVLISRPLTIELEQEAVLLKEVQIRPGRVWGRQDTLKYDLTRFTSSKDRNVSDVLKKLPGINVEENGTIKYNGKVISNLYVEGMDVSGGRYNQINNNLKADAVQAAEVIEGHQPIKSLRGKTFTDDVALNLKLKPEVRSQWIYTVMAGGGYGEKALYDASFNVLQLSRNRQTVYTYKANNIGRNLFSDQQKLASGNGFDRVTDSNPPIFLPLPEPAMPLSQKRLLFNETHTASANRLYRLDEEKQLRFQLGYIHDRTTRQYGSEEIYYFAQDTVHTATNRHDRLKTDCLNGEVNYEDNAASRYTRENFSFAGTWKSGVSDITGDNVIFQKIKNSQWELKNYFNQLYTKEKYTWGIRSYIRYTHLPALLTVIHRNLPVSSADNRLIATCIHRRDELNLPDNINENTYRTVTGQTYESIPTEYEEMNIDNAYTDNALYGMRKKNGVNYQLTGGFRGELSSVRQENSYSAPRYSFYTIPRIEWERTDFLLTAAATVWWNRLPKQSYSRFYAAPSLYFRYKFSPRWKMSLSGSLDESEGGIQDIYPFHYREDYRTVVKHTGKVAVTVRQLYTCYLEYKNTVKEFFWTLSASYSHNRYNLMAERNYKDGNFYLSSVERNHSSYSYALNTIGSKGVYDWNLKTSLELTLARNEGKQLNENIVQNYRYDYLRVEPKIVWAPSALFEVEYKATVSCGGSGIGKDTRLDPLWDVAQRLTLSLGFHDTDFRLSGEHFYNDLSKDQHLNTWLADVSLIHKSGKWRFTASAMHLFNKEQYRYTLYSAVQSYTSWVKLRPREFMVSVQYQW</sequence>
<evidence type="ECO:0000313" key="4">
    <source>
        <dbReference type="EMBL" id="TDB08693.1"/>
    </source>
</evidence>
<evidence type="ECO:0000313" key="3">
    <source>
        <dbReference type="EMBL" id="RGV81495.1"/>
    </source>
</evidence>
<dbReference type="AlphaFoldDB" id="A0A0K2HQC5"/>
<protein>
    <submittedName>
        <fullName evidence="3">Carboxypeptidase-like regulatory domain-containing protein</fullName>
    </submittedName>
</protein>
<feature type="signal peptide" evidence="1">
    <location>
        <begin position="1"/>
        <end position="20"/>
    </location>
</feature>
<dbReference type="RefSeq" id="WP_008653682.1">
    <property type="nucleotide sequence ID" value="NZ_BAABZF010000001.1"/>
</dbReference>
<dbReference type="KEGG" id="bdh:GV66_21965"/>
<dbReference type="Gene3D" id="2.60.40.1120">
    <property type="entry name" value="Carboxypeptidase-like, regulatory domain"/>
    <property type="match status" value="1"/>
</dbReference>
<dbReference type="EMBL" id="SLTX01000001">
    <property type="protein sequence ID" value="TDB08693.1"/>
    <property type="molecule type" value="Genomic_DNA"/>
</dbReference>
<reference evidence="2" key="3">
    <citation type="submission" date="2023-10" db="EMBL/GenBank/DDBJ databases">
        <title>Genome of Potential pathogenic bacteria in Crohn's disease.</title>
        <authorList>
            <person name="Rodriguez-Palacios A."/>
        </authorList>
    </citation>
    <scope>NUCLEOTIDE SEQUENCE</scope>
    <source>
        <strain evidence="2">CavFT-hAR62</strain>
    </source>
</reference>
<feature type="chain" id="PRO_5042679252" evidence="1">
    <location>
        <begin position="21"/>
        <end position="886"/>
    </location>
</feature>
<dbReference type="InterPro" id="IPR008969">
    <property type="entry name" value="CarboxyPept-like_regulatory"/>
</dbReference>